<dbReference type="Pfam" id="PF02654">
    <property type="entry name" value="CobS"/>
    <property type="match status" value="1"/>
</dbReference>
<comment type="catalytic activity">
    <reaction evidence="17 19">
        <text>alpha-ribazole + adenosylcob(III)inamide-GDP = adenosylcob(III)alamin + GMP + H(+)</text>
        <dbReference type="Rhea" id="RHEA:16049"/>
        <dbReference type="ChEBI" id="CHEBI:10329"/>
        <dbReference type="ChEBI" id="CHEBI:15378"/>
        <dbReference type="ChEBI" id="CHEBI:18408"/>
        <dbReference type="ChEBI" id="CHEBI:58115"/>
        <dbReference type="ChEBI" id="CHEBI:60487"/>
        <dbReference type="EC" id="2.7.8.26"/>
    </reaction>
</comment>
<evidence type="ECO:0000256" key="16">
    <source>
        <dbReference type="ARBA" id="ARBA00032853"/>
    </source>
</evidence>
<gene>
    <name evidence="19" type="primary">cobS</name>
    <name evidence="20" type="ORF">DL1_14675</name>
</gene>
<dbReference type="InterPro" id="IPR003805">
    <property type="entry name" value="CobS"/>
</dbReference>
<comment type="pathway">
    <text evidence="3 19">Cofactor biosynthesis; adenosylcobalamin biosynthesis; adenosylcobalamin from cob(II)yrinate a,c-diamide: step 7/7.</text>
</comment>
<dbReference type="GO" id="GO:0005886">
    <property type="term" value="C:plasma membrane"/>
    <property type="evidence" value="ECO:0007669"/>
    <property type="project" value="UniProtKB-SubCell"/>
</dbReference>
<comment type="similarity">
    <text evidence="4 19">Belongs to the CobS family.</text>
</comment>
<dbReference type="UniPathway" id="UPA00148">
    <property type="reaction ID" value="UER00238"/>
</dbReference>
<dbReference type="GO" id="GO:0051073">
    <property type="term" value="F:adenosylcobinamide-GDP ribazoletransferase activity"/>
    <property type="evidence" value="ECO:0007669"/>
    <property type="project" value="UniProtKB-UniRule"/>
</dbReference>
<dbReference type="Proteomes" id="UP000027725">
    <property type="component" value="Unassembled WGS sequence"/>
</dbReference>
<organism evidence="20 21">
    <name type="scientific">Thioclava dalianensis</name>
    <dbReference type="NCBI Taxonomy" id="1185766"/>
    <lineage>
        <taxon>Bacteria</taxon>
        <taxon>Pseudomonadati</taxon>
        <taxon>Pseudomonadota</taxon>
        <taxon>Alphaproteobacteria</taxon>
        <taxon>Rhodobacterales</taxon>
        <taxon>Paracoccaceae</taxon>
        <taxon>Thioclava</taxon>
    </lineage>
</organism>
<evidence type="ECO:0000313" key="21">
    <source>
        <dbReference type="Proteomes" id="UP000027725"/>
    </source>
</evidence>
<evidence type="ECO:0000313" key="20">
    <source>
        <dbReference type="EMBL" id="KEP68147.1"/>
    </source>
</evidence>
<evidence type="ECO:0000256" key="19">
    <source>
        <dbReference type="HAMAP-Rule" id="MF_00719"/>
    </source>
</evidence>
<keyword evidence="8 19" id="KW-0169">Cobalamin biosynthesis</keyword>
<keyword evidence="10 19" id="KW-0812">Transmembrane</keyword>
<dbReference type="EC" id="2.7.8.26" evidence="5 19"/>
<dbReference type="EMBL" id="JHEH01000044">
    <property type="protein sequence ID" value="KEP68147.1"/>
    <property type="molecule type" value="Genomic_DNA"/>
</dbReference>
<proteinExistence type="inferred from homology"/>
<dbReference type="GO" id="GO:0008818">
    <property type="term" value="F:cobalamin 5'-phosphate synthase activity"/>
    <property type="evidence" value="ECO:0007669"/>
    <property type="project" value="UniProtKB-UniRule"/>
</dbReference>
<feature type="transmembrane region" description="Helical" evidence="19">
    <location>
        <begin position="111"/>
        <end position="129"/>
    </location>
</feature>
<comment type="catalytic activity">
    <reaction evidence="18 19">
        <text>alpha-ribazole 5'-phosphate + adenosylcob(III)inamide-GDP = adenosylcob(III)alamin 5'-phosphate + GMP + H(+)</text>
        <dbReference type="Rhea" id="RHEA:23560"/>
        <dbReference type="ChEBI" id="CHEBI:15378"/>
        <dbReference type="ChEBI" id="CHEBI:57918"/>
        <dbReference type="ChEBI" id="CHEBI:58115"/>
        <dbReference type="ChEBI" id="CHEBI:60487"/>
        <dbReference type="ChEBI" id="CHEBI:60493"/>
        <dbReference type="EC" id="2.7.8.26"/>
    </reaction>
</comment>
<evidence type="ECO:0000256" key="11">
    <source>
        <dbReference type="ARBA" id="ARBA00022842"/>
    </source>
</evidence>
<dbReference type="PANTHER" id="PTHR34148">
    <property type="entry name" value="ADENOSYLCOBINAMIDE-GDP RIBAZOLETRANSFERASE"/>
    <property type="match status" value="1"/>
</dbReference>
<evidence type="ECO:0000256" key="8">
    <source>
        <dbReference type="ARBA" id="ARBA00022573"/>
    </source>
</evidence>
<dbReference type="HAMAP" id="MF_00719">
    <property type="entry name" value="CobS"/>
    <property type="match status" value="1"/>
</dbReference>
<feature type="transmembrane region" description="Helical" evidence="19">
    <location>
        <begin position="180"/>
        <end position="213"/>
    </location>
</feature>
<evidence type="ECO:0000256" key="2">
    <source>
        <dbReference type="ARBA" id="ARBA00004651"/>
    </source>
</evidence>
<protein>
    <recommendedName>
        <fullName evidence="6 19">Adenosylcobinamide-GDP ribazoletransferase</fullName>
        <ecNumber evidence="5 19">2.7.8.26</ecNumber>
    </recommendedName>
    <alternativeName>
        <fullName evidence="16 19">Cobalamin synthase</fullName>
    </alternativeName>
    <alternativeName>
        <fullName evidence="15 19">Cobalamin-5'-phosphate synthase</fullName>
    </alternativeName>
</protein>
<sequence>MSLRARIDEARLALMLLTRLPAGRLTGTAPPLGASAWAWPLVGACVGAIAALVFAAAHGLSLSPAICALLASGAAILVTGGLHEDGLADLADSAGGRDRAHRLEIMRDSRIGSFGMLALALVLALRVAALAQIATPETVGVALIAVAMASRAMMALWARLLPPARPDGMGHSTAQPPRGALGVALALAALALATLGGAGLGVALAVGIAATLVAGHARVRLGGQTGDVLGAIQILSETCGLLACAALL</sequence>
<feature type="transmembrane region" description="Helical" evidence="19">
    <location>
        <begin position="141"/>
        <end position="160"/>
    </location>
</feature>
<evidence type="ECO:0000256" key="1">
    <source>
        <dbReference type="ARBA" id="ARBA00001946"/>
    </source>
</evidence>
<evidence type="ECO:0000256" key="7">
    <source>
        <dbReference type="ARBA" id="ARBA00022475"/>
    </source>
</evidence>
<dbReference type="RefSeq" id="WP_038069259.1">
    <property type="nucleotide sequence ID" value="NZ_FOVB01000005.1"/>
</dbReference>
<keyword evidence="21" id="KW-1185">Reference proteome</keyword>
<keyword evidence="9 19" id="KW-0808">Transferase</keyword>
<evidence type="ECO:0000256" key="13">
    <source>
        <dbReference type="ARBA" id="ARBA00023136"/>
    </source>
</evidence>
<evidence type="ECO:0000256" key="5">
    <source>
        <dbReference type="ARBA" id="ARBA00013200"/>
    </source>
</evidence>
<accession>A0A074U0D2</accession>
<evidence type="ECO:0000256" key="12">
    <source>
        <dbReference type="ARBA" id="ARBA00022989"/>
    </source>
</evidence>
<evidence type="ECO:0000256" key="9">
    <source>
        <dbReference type="ARBA" id="ARBA00022679"/>
    </source>
</evidence>
<reference evidence="20 21" key="1">
    <citation type="submission" date="2014-03" db="EMBL/GenBank/DDBJ databases">
        <title>The draft genome sequence of Thioclava dalianensis DLFJ1-1.</title>
        <authorList>
            <person name="Lai Q."/>
            <person name="Shao Z."/>
        </authorList>
    </citation>
    <scope>NUCLEOTIDE SEQUENCE [LARGE SCALE GENOMIC DNA]</scope>
    <source>
        <strain evidence="20 21">DLFJ1-1</strain>
    </source>
</reference>
<comment type="subcellular location">
    <subcellularLocation>
        <location evidence="2 19">Cell membrane</location>
        <topology evidence="2 19">Multi-pass membrane protein</topology>
    </subcellularLocation>
</comment>
<evidence type="ECO:0000256" key="17">
    <source>
        <dbReference type="ARBA" id="ARBA00048623"/>
    </source>
</evidence>
<feature type="transmembrane region" description="Helical" evidence="19">
    <location>
        <begin position="37"/>
        <end position="57"/>
    </location>
</feature>
<evidence type="ECO:0000256" key="4">
    <source>
        <dbReference type="ARBA" id="ARBA00010561"/>
    </source>
</evidence>
<keyword evidence="13 19" id="KW-0472">Membrane</keyword>
<evidence type="ECO:0000256" key="6">
    <source>
        <dbReference type="ARBA" id="ARBA00015850"/>
    </source>
</evidence>
<comment type="cofactor">
    <cofactor evidence="1 19">
        <name>Mg(2+)</name>
        <dbReference type="ChEBI" id="CHEBI:18420"/>
    </cofactor>
</comment>
<comment type="caution">
    <text evidence="20">The sequence shown here is derived from an EMBL/GenBank/DDBJ whole genome shotgun (WGS) entry which is preliminary data.</text>
</comment>
<evidence type="ECO:0000256" key="14">
    <source>
        <dbReference type="ARBA" id="ARBA00025228"/>
    </source>
</evidence>
<keyword evidence="7 19" id="KW-1003">Cell membrane</keyword>
<dbReference type="PANTHER" id="PTHR34148:SF1">
    <property type="entry name" value="ADENOSYLCOBINAMIDE-GDP RIBAZOLETRANSFERASE"/>
    <property type="match status" value="1"/>
</dbReference>
<evidence type="ECO:0000256" key="18">
    <source>
        <dbReference type="ARBA" id="ARBA00049504"/>
    </source>
</evidence>
<dbReference type="STRING" id="1185766.SAMN05216224_10540"/>
<evidence type="ECO:0000256" key="3">
    <source>
        <dbReference type="ARBA" id="ARBA00004663"/>
    </source>
</evidence>
<dbReference type="eggNOG" id="COG0368">
    <property type="taxonomic scope" value="Bacteria"/>
</dbReference>
<evidence type="ECO:0000256" key="10">
    <source>
        <dbReference type="ARBA" id="ARBA00022692"/>
    </source>
</evidence>
<feature type="transmembrane region" description="Helical" evidence="19">
    <location>
        <begin position="64"/>
        <end position="83"/>
    </location>
</feature>
<dbReference type="OrthoDB" id="9794626at2"/>
<name>A0A074U0D2_9RHOB</name>
<keyword evidence="11 19" id="KW-0460">Magnesium</keyword>
<dbReference type="NCBIfam" id="TIGR00317">
    <property type="entry name" value="cobS"/>
    <property type="match status" value="1"/>
</dbReference>
<keyword evidence="12 19" id="KW-1133">Transmembrane helix</keyword>
<dbReference type="AlphaFoldDB" id="A0A074U0D2"/>
<comment type="function">
    <text evidence="14 19">Joins adenosylcobinamide-GDP and alpha-ribazole to generate adenosylcobalamin (Ado-cobalamin). Also synthesizes adenosylcobalamin 5'-phosphate from adenosylcobinamide-GDP and alpha-ribazole 5'-phosphate.</text>
</comment>
<dbReference type="GO" id="GO:0009236">
    <property type="term" value="P:cobalamin biosynthetic process"/>
    <property type="evidence" value="ECO:0007669"/>
    <property type="project" value="UniProtKB-UniRule"/>
</dbReference>
<evidence type="ECO:0000256" key="15">
    <source>
        <dbReference type="ARBA" id="ARBA00032605"/>
    </source>
</evidence>